<dbReference type="EMBL" id="AWUE01006484">
    <property type="protein sequence ID" value="OMP12782.1"/>
    <property type="molecule type" value="Genomic_DNA"/>
</dbReference>
<accession>A0A1R3L0A4</accession>
<gene>
    <name evidence="1" type="ORF">COLO4_02767</name>
</gene>
<dbReference type="AlphaFoldDB" id="A0A1R3L0A4"/>
<dbReference type="Proteomes" id="UP000187203">
    <property type="component" value="Unassembled WGS sequence"/>
</dbReference>
<name>A0A1R3L0A4_9ROSI</name>
<evidence type="ECO:0000313" key="2">
    <source>
        <dbReference type="Proteomes" id="UP000187203"/>
    </source>
</evidence>
<comment type="caution">
    <text evidence="1">The sequence shown here is derived from an EMBL/GenBank/DDBJ whole genome shotgun (WGS) entry which is preliminary data.</text>
</comment>
<evidence type="ECO:0000313" key="1">
    <source>
        <dbReference type="EMBL" id="OMP12782.1"/>
    </source>
</evidence>
<protein>
    <submittedName>
        <fullName evidence="1">Uncharacterized protein</fullName>
    </submittedName>
</protein>
<reference evidence="2" key="1">
    <citation type="submission" date="2013-09" db="EMBL/GenBank/DDBJ databases">
        <title>Corchorus olitorius genome sequencing.</title>
        <authorList>
            <person name="Alam M."/>
            <person name="Haque M.S."/>
            <person name="Islam M.S."/>
            <person name="Emdad E.M."/>
            <person name="Islam M.M."/>
            <person name="Ahmed B."/>
            <person name="Halim A."/>
            <person name="Hossen Q.M.M."/>
            <person name="Hossain M.Z."/>
            <person name="Ahmed R."/>
            <person name="Khan M.M."/>
            <person name="Islam R."/>
            <person name="Rashid M.M."/>
            <person name="Khan S.A."/>
            <person name="Rahman M.S."/>
            <person name="Alam M."/>
            <person name="Yahiya A.S."/>
            <person name="Khan M.S."/>
            <person name="Azam M.S."/>
            <person name="Haque T."/>
            <person name="Lashkar M.Z.H."/>
            <person name="Akhand A.I."/>
            <person name="Morshed G."/>
            <person name="Roy S."/>
            <person name="Uddin K.S."/>
            <person name="Rabeya T."/>
            <person name="Hossain A.S."/>
            <person name="Chowdhury A."/>
            <person name="Snigdha A.R."/>
            <person name="Mortoza M.S."/>
            <person name="Matin S.A."/>
            <person name="Hoque S.M.E."/>
            <person name="Islam M.K."/>
            <person name="Roy D.K."/>
            <person name="Haider R."/>
            <person name="Moosa M.M."/>
            <person name="Elias S.M."/>
            <person name="Hasan A.M."/>
            <person name="Jahan S."/>
            <person name="Shafiuddin M."/>
            <person name="Mahmood N."/>
            <person name="Shommy N.S."/>
        </authorList>
    </citation>
    <scope>NUCLEOTIDE SEQUENCE [LARGE SCALE GENOMIC DNA]</scope>
    <source>
        <strain evidence="2">cv. O-4</strain>
    </source>
</reference>
<keyword evidence="2" id="KW-1185">Reference proteome</keyword>
<proteinExistence type="predicted"/>
<organism evidence="1 2">
    <name type="scientific">Corchorus olitorius</name>
    <dbReference type="NCBI Taxonomy" id="93759"/>
    <lineage>
        <taxon>Eukaryota</taxon>
        <taxon>Viridiplantae</taxon>
        <taxon>Streptophyta</taxon>
        <taxon>Embryophyta</taxon>
        <taxon>Tracheophyta</taxon>
        <taxon>Spermatophyta</taxon>
        <taxon>Magnoliopsida</taxon>
        <taxon>eudicotyledons</taxon>
        <taxon>Gunneridae</taxon>
        <taxon>Pentapetalae</taxon>
        <taxon>rosids</taxon>
        <taxon>malvids</taxon>
        <taxon>Malvales</taxon>
        <taxon>Malvaceae</taxon>
        <taxon>Grewioideae</taxon>
        <taxon>Apeibeae</taxon>
        <taxon>Corchorus</taxon>
    </lineage>
</organism>
<sequence length="30" mass="3594">MTNDYEAYLVPSISEWRELTHLFEYATNLS</sequence>